<reference evidence="9" key="1">
    <citation type="submission" date="2024-03" db="EMBL/GenBank/DDBJ databases">
        <title>Chitinophaga horti sp. nov., isolated from garden soil.</title>
        <authorList>
            <person name="Lee D.S."/>
            <person name="Han D.M."/>
            <person name="Baek J.H."/>
            <person name="Choi D.G."/>
            <person name="Jeon J.H."/>
            <person name="Jeon C.O."/>
        </authorList>
    </citation>
    <scope>NUCLEOTIDE SEQUENCE [LARGE SCALE GENOMIC DNA]</scope>
    <source>
        <strain evidence="9">GPA1</strain>
    </source>
</reference>
<keyword evidence="3" id="KW-0677">Repeat</keyword>
<dbReference type="InterPro" id="IPR022409">
    <property type="entry name" value="PKD/Chitinase_dom"/>
</dbReference>
<keyword evidence="4" id="KW-1133">Transmembrane helix</keyword>
<evidence type="ECO:0000256" key="5">
    <source>
        <dbReference type="ARBA" id="ARBA00023136"/>
    </source>
</evidence>
<dbReference type="SUPFAM" id="SSF49299">
    <property type="entry name" value="PKD domain"/>
    <property type="match status" value="14"/>
</dbReference>
<feature type="domain" description="PKD" evidence="7">
    <location>
        <begin position="441"/>
        <end position="504"/>
    </location>
</feature>
<evidence type="ECO:0000256" key="1">
    <source>
        <dbReference type="ARBA" id="ARBA00004141"/>
    </source>
</evidence>
<feature type="domain" description="PKD" evidence="7">
    <location>
        <begin position="882"/>
        <end position="947"/>
    </location>
</feature>
<sequence>MFNRHQLKNHIACICTCLTILCFTTAKAQQASFTADVTSGCAPLTVSFTNTSDAGASGYDWDFQLGAHSNNQNAGKIFDVPGTYNVRLTVTYPGGTRTATQTITVYENPIPAFTATPLSGCTPLQVAFTDASRPGSGSIQSITWDFGDGSSASGPNPTHTYTVGGNFTISTIVVNSFGCREGLTRQQYIQVNETPRIDFTADVQSSCTAPLTVNFRSSGTSGVPVTWDFGDPASGSNTATTQNPSHTYTNEGTYTVTLRARTPLGCEGVVTKTAFVVVQRTRPDFAVNGTACAGTAVQFRNTTTPRPTISQWRFPDGSTSNATDASFRFAYPGTYNVTLTSGTPGCTETITKSVTVTGPTVDFTATPQFSCSAPANVQFTHMATGASTYLWTFGDGTTSTAPSPNHTYNNFGEYDVTLRVTDAAGCTNELSRPDYIVVERPQAAIFASNPEGCLPHASSFSANLLTSGTITGYLWDFGNGVTSTSPNPSHTFTTEGDHIVRLRLMVNGTCPVDLQTTVRAGRIPIVEFDATPKAPCQRDPVQFTNLSQPRGTSWQWTLPQDGGTVLTAENPSHIFNEIGLHDVTLEVNNYGCRRSLTKNDFITILPPVADFMLENLCTDKYRITLTDRSDFGPIAGTPRFWRWDFGDGNTSTDPSPTHVYTATGTYTVRLIVSDGNCESEMTQTVDIIDERPRISASAMEVCAATPLPFTRHDVDPANITQWNWNWGDGTYAPSAGNNIPKTYLNPGTYNVVLTVTDRNNCVSTSNTLSIQVNGADADFSFTGRRCENEPQLFTDLSTANHGNAIRGWIWDFGDATQHETLTTRPVDFEHIFADGNTYNVTLTVTDVAGCVSSISRPVQVRNVEANFRSATQIACKDQGFQFSNASVGTNPTYAWDFGDGTSSTDRHPLKTWTASGNYTISLTVTDDAGCVATETKDQYITVPNPQARFTVPGQVSQCPPALISPENQSTDYRRVIWDFGDDGRSDIDEPDHVYNFPGNYTIKLYTYSQGDCVDSTSHDIFIDGPTGTKSVINKEGCAPHATTFSASSPNAVRYTWDMDDGTVQVTTTNSYTYQYTRPGVYYPRIVLEDNRGCKVPARGPVDSIIVDQTVASFTMSTQAACDAADVLFTNTSTSMSATEHGDPMQYRWDFGVNGRTDDVSTDDHPRFTYSGANSHRIKLVAVSRYGCEDSAFLSLQIDPKPEANIAPAGPVCVNEPVQFAGSESRGLPSTSWTWTVDGAAGNSPALPPLLEYDQAGTHDIRLVIRNAVGTCPDTADFQLVVHPLPSLNVTPRDAVVCEGSSLQLISNGGPAQYSWTPYNISSASAQNPVISPENDTLYRVTAVNQFGCEAEDSIRVRVSHPFTVRTADTEICEGRQAALRASGAVRYRWIPANDLDNPDIADPVATPSRTTRYRVVGYGNDACFTDTAEVNVTVHQAPVITVPDQINVPSGTVLTAPVTGSPDITTWQWYPEKWLSCYDCATPEMSLRGPVTYKITAMNIHGCQSTALLPVKLFCPGSTAFIPNTFTPNGDGQNDIFYVRGRGIRVIKSFRVFNRWGQLMFERSNCQSDNPSCGWDGRFAGQLLPPDVFVYVAEMVCDSGEPMTLKGNVTLLR</sequence>
<keyword evidence="9" id="KW-1185">Reference proteome</keyword>
<name>A0ABZ2YL39_9BACT</name>
<protein>
    <submittedName>
        <fullName evidence="8">PKD domain-containing protein</fullName>
    </submittedName>
</protein>
<dbReference type="PROSITE" id="PS50093">
    <property type="entry name" value="PKD"/>
    <property type="match status" value="14"/>
</dbReference>
<feature type="domain" description="PKD" evidence="7">
    <location>
        <begin position="194"/>
        <end position="278"/>
    </location>
</feature>
<gene>
    <name evidence="8" type="ORF">WJU16_17770</name>
</gene>
<dbReference type="Pfam" id="PF13585">
    <property type="entry name" value="CHU_C"/>
    <property type="match status" value="1"/>
</dbReference>
<feature type="domain" description="PKD" evidence="7">
    <location>
        <begin position="109"/>
        <end position="178"/>
    </location>
</feature>
<dbReference type="SMART" id="SM00089">
    <property type="entry name" value="PKD"/>
    <property type="match status" value="16"/>
</dbReference>
<evidence type="ECO:0000313" key="9">
    <source>
        <dbReference type="Proteomes" id="UP001485459"/>
    </source>
</evidence>
<dbReference type="NCBIfam" id="TIGR04131">
    <property type="entry name" value="Bac_Flav_CTERM"/>
    <property type="match status" value="1"/>
</dbReference>
<dbReference type="InterPro" id="IPR000601">
    <property type="entry name" value="PKD_dom"/>
</dbReference>
<feature type="domain" description="PKD" evidence="7">
    <location>
        <begin position="524"/>
        <end position="589"/>
    </location>
</feature>
<dbReference type="Pfam" id="PF18911">
    <property type="entry name" value="PKD_4"/>
    <property type="match status" value="12"/>
</dbReference>
<keyword evidence="5" id="KW-0472">Membrane</keyword>
<dbReference type="RefSeq" id="WP_341834798.1">
    <property type="nucleotide sequence ID" value="NZ_CP149822.1"/>
</dbReference>
<dbReference type="InterPro" id="IPR013783">
    <property type="entry name" value="Ig-like_fold"/>
</dbReference>
<dbReference type="InterPro" id="IPR035986">
    <property type="entry name" value="PKD_dom_sf"/>
</dbReference>
<dbReference type="InterPro" id="IPR026341">
    <property type="entry name" value="T9SS_type_B"/>
</dbReference>
<dbReference type="PANTHER" id="PTHR46730:SF1">
    <property type="entry name" value="PLAT DOMAIN-CONTAINING PROTEIN"/>
    <property type="match status" value="1"/>
</dbReference>
<organism evidence="8 9">
    <name type="scientific">Chitinophaga pollutisoli</name>
    <dbReference type="NCBI Taxonomy" id="3133966"/>
    <lineage>
        <taxon>Bacteria</taxon>
        <taxon>Pseudomonadati</taxon>
        <taxon>Bacteroidota</taxon>
        <taxon>Chitinophagia</taxon>
        <taxon>Chitinophagales</taxon>
        <taxon>Chitinophagaceae</taxon>
        <taxon>Chitinophaga</taxon>
    </lineage>
</organism>
<evidence type="ECO:0000256" key="4">
    <source>
        <dbReference type="ARBA" id="ARBA00022989"/>
    </source>
</evidence>
<dbReference type="PANTHER" id="PTHR46730">
    <property type="entry name" value="POLYCYSTIN-1"/>
    <property type="match status" value="1"/>
</dbReference>
<evidence type="ECO:0000256" key="2">
    <source>
        <dbReference type="ARBA" id="ARBA00022692"/>
    </source>
</evidence>
<feature type="domain" description="PKD" evidence="7">
    <location>
        <begin position="1045"/>
        <end position="1092"/>
    </location>
</feature>
<feature type="domain" description="PKD" evidence="7">
    <location>
        <begin position="29"/>
        <end position="105"/>
    </location>
</feature>
<feature type="domain" description="PKD" evidence="7">
    <location>
        <begin position="715"/>
        <end position="777"/>
    </location>
</feature>
<accession>A0ABZ2YL39</accession>
<dbReference type="Gene3D" id="2.60.40.10">
    <property type="entry name" value="Immunoglobulins"/>
    <property type="match status" value="15"/>
</dbReference>
<evidence type="ECO:0000313" key="8">
    <source>
        <dbReference type="EMBL" id="WZN39830.1"/>
    </source>
</evidence>
<evidence type="ECO:0000259" key="7">
    <source>
        <dbReference type="PROSITE" id="PS50093"/>
    </source>
</evidence>
<feature type="domain" description="PKD" evidence="7">
    <location>
        <begin position="635"/>
        <end position="674"/>
    </location>
</feature>
<feature type="domain" description="PKD" evidence="7">
    <location>
        <begin position="1132"/>
        <end position="1186"/>
    </location>
</feature>
<feature type="domain" description="PKD" evidence="7">
    <location>
        <begin position="796"/>
        <end position="860"/>
    </location>
</feature>
<keyword evidence="2" id="KW-0812">Transmembrane</keyword>
<dbReference type="Proteomes" id="UP001485459">
    <property type="component" value="Chromosome"/>
</dbReference>
<evidence type="ECO:0000256" key="3">
    <source>
        <dbReference type="ARBA" id="ARBA00022737"/>
    </source>
</evidence>
<dbReference type="CDD" id="cd00146">
    <property type="entry name" value="PKD"/>
    <property type="match status" value="12"/>
</dbReference>
<feature type="signal peptide" evidence="6">
    <location>
        <begin position="1"/>
        <end position="28"/>
    </location>
</feature>
<feature type="domain" description="PKD" evidence="7">
    <location>
        <begin position="297"/>
        <end position="357"/>
    </location>
</feature>
<dbReference type="Pfam" id="PF00801">
    <property type="entry name" value="PKD"/>
    <property type="match status" value="1"/>
</dbReference>
<evidence type="ECO:0000256" key="6">
    <source>
        <dbReference type="SAM" id="SignalP"/>
    </source>
</evidence>
<comment type="subcellular location">
    <subcellularLocation>
        <location evidence="1">Membrane</location>
        <topology evidence="1">Multi-pass membrane protein</topology>
    </subcellularLocation>
</comment>
<proteinExistence type="predicted"/>
<feature type="domain" description="PKD" evidence="7">
    <location>
        <begin position="977"/>
        <end position="1004"/>
    </location>
</feature>
<feature type="chain" id="PRO_5046606803" evidence="6">
    <location>
        <begin position="29"/>
        <end position="1613"/>
    </location>
</feature>
<keyword evidence="6" id="KW-0732">Signal</keyword>
<dbReference type="EMBL" id="CP149822">
    <property type="protein sequence ID" value="WZN39830.1"/>
    <property type="molecule type" value="Genomic_DNA"/>
</dbReference>
<feature type="domain" description="PKD" evidence="7">
    <location>
        <begin position="388"/>
        <end position="425"/>
    </location>
</feature>